<keyword evidence="6" id="KW-0175">Coiled coil</keyword>
<dbReference type="eggNOG" id="COG2770">
    <property type="taxonomic scope" value="Bacteria"/>
</dbReference>
<accession>F2J316</accession>
<dbReference type="SMART" id="SM00304">
    <property type="entry name" value="HAMP"/>
    <property type="match status" value="2"/>
</dbReference>
<dbReference type="PROSITE" id="PS50111">
    <property type="entry name" value="CHEMOTAXIS_TRANSDUC_2"/>
    <property type="match status" value="1"/>
</dbReference>
<evidence type="ECO:0000313" key="12">
    <source>
        <dbReference type="Proteomes" id="UP000008130"/>
    </source>
</evidence>
<keyword evidence="2" id="KW-0997">Cell inner membrane</keyword>
<dbReference type="PROSITE" id="PS50192">
    <property type="entry name" value="T_SNARE"/>
    <property type="match status" value="1"/>
</dbReference>
<comment type="subcellular location">
    <subcellularLocation>
        <location evidence="1">Cell inner membrane</location>
        <topology evidence="1">Multi-pass membrane protein</topology>
    </subcellularLocation>
</comment>
<evidence type="ECO:0000256" key="7">
    <source>
        <dbReference type="SAM" id="Phobius"/>
    </source>
</evidence>
<keyword evidence="12" id="KW-1185">Reference proteome</keyword>
<evidence type="ECO:0000256" key="4">
    <source>
        <dbReference type="ARBA" id="ARBA00029447"/>
    </source>
</evidence>
<sequence>MGVDLSVRFRILAISFITALGLLAVGGVFWWSQSRVEQAFSASEESASLARATFELAALGDQMRFLEKSYLAEPSEVTFAAFQNELATANSQMAAIQRLAPAQGLSAETADIIDTLSGLEGAFAELNAVQKQVGFDGNSGLRADLSTLAGKAKMRINDELKFGGASDFEKLARTVLEVQLTEREFTLLGGNAEARAAFDGAFAQFEKLLSRAYIPGEVKAEIDATMSSYKAAFDSYAAMLGLRSDKIALVEDLFSLVPPHLSALREAAHAGDAAAVADLAGIREFSTAVIVSVILALLVVLSSLGILIGRSISTPLAQLQRSMERLAAGETAIDLPSDAGKDEISTMVRTVRVFRDNALERHRLARTQDEENARRDERVRRLEQIIADFEAEMAAALGSLDAAARDLSQASATVEAAADEVSSQAGEAGGSVRVAAENVTSAAGATEELAASIREIAERAERSMQVAKRAVEGANSTFTTMQALSGAADRIGAVMNLIRDIASQTNLLALNATIEAGRAGEAGRGFAVVASEVKQLAEQTSKATEDIAAQIEAIQTASAGAVSAIEEVRDIIYDMDALASSVAAAVEQQDGAVQAIALNVNDASGRSDEGAERMTAVVAASEHARQSGVEVERLSRALAEQAGILRGEVRSFLDGVRAA</sequence>
<dbReference type="Pfam" id="PF00672">
    <property type="entry name" value="HAMP"/>
    <property type="match status" value="1"/>
</dbReference>
<feature type="transmembrane region" description="Helical" evidence="7">
    <location>
        <begin position="12"/>
        <end position="31"/>
    </location>
</feature>
<dbReference type="HOGENOM" id="CLU_000445_107_27_5"/>
<evidence type="ECO:0000256" key="6">
    <source>
        <dbReference type="SAM" id="Coils"/>
    </source>
</evidence>
<comment type="similarity">
    <text evidence="4">Belongs to the methyl-accepting chemotaxis (MCP) protein family.</text>
</comment>
<dbReference type="InterPro" id="IPR004089">
    <property type="entry name" value="MCPsignal_dom"/>
</dbReference>
<dbReference type="STRING" id="991905.SL003B_0451"/>
<dbReference type="eggNOG" id="COG0840">
    <property type="taxonomic scope" value="Bacteria"/>
</dbReference>
<dbReference type="Proteomes" id="UP000008130">
    <property type="component" value="Chromosome"/>
</dbReference>
<dbReference type="SUPFAM" id="SSF58104">
    <property type="entry name" value="Methyl-accepting chemotaxis protein (MCP) signaling domain"/>
    <property type="match status" value="1"/>
</dbReference>
<feature type="domain" description="T-SNARE coiled-coil homology" evidence="9">
    <location>
        <begin position="565"/>
        <end position="617"/>
    </location>
</feature>
<dbReference type="PANTHER" id="PTHR32089:SF112">
    <property type="entry name" value="LYSOZYME-LIKE PROTEIN-RELATED"/>
    <property type="match status" value="1"/>
</dbReference>
<evidence type="ECO:0000256" key="2">
    <source>
        <dbReference type="ARBA" id="ARBA00022519"/>
    </source>
</evidence>
<protein>
    <submittedName>
        <fullName evidence="11">Chemotaxis sensory transducer</fullName>
    </submittedName>
</protein>
<keyword evidence="2" id="KW-1003">Cell membrane</keyword>
<dbReference type="GO" id="GO:0007165">
    <property type="term" value="P:signal transduction"/>
    <property type="evidence" value="ECO:0007669"/>
    <property type="project" value="UniProtKB-KW"/>
</dbReference>
<dbReference type="EMBL" id="CP002568">
    <property type="protein sequence ID" value="ADZ68886.1"/>
    <property type="molecule type" value="Genomic_DNA"/>
</dbReference>
<dbReference type="Gene3D" id="6.10.340.10">
    <property type="match status" value="1"/>
</dbReference>
<keyword evidence="3 5" id="KW-0807">Transducer</keyword>
<keyword evidence="7" id="KW-0812">Transmembrane</keyword>
<proteinExistence type="inferred from homology"/>
<dbReference type="GO" id="GO:0005886">
    <property type="term" value="C:plasma membrane"/>
    <property type="evidence" value="ECO:0007669"/>
    <property type="project" value="UniProtKB-SubCell"/>
</dbReference>
<evidence type="ECO:0000313" key="11">
    <source>
        <dbReference type="EMBL" id="ADZ68886.1"/>
    </source>
</evidence>
<dbReference type="Gene3D" id="1.10.287.950">
    <property type="entry name" value="Methyl-accepting chemotaxis protein"/>
    <property type="match status" value="1"/>
</dbReference>
<dbReference type="PROSITE" id="PS50885">
    <property type="entry name" value="HAMP"/>
    <property type="match status" value="1"/>
</dbReference>
<dbReference type="AlphaFoldDB" id="F2J316"/>
<evidence type="ECO:0000256" key="5">
    <source>
        <dbReference type="PROSITE-ProRule" id="PRU00284"/>
    </source>
</evidence>
<feature type="domain" description="HAMP" evidence="10">
    <location>
        <begin position="310"/>
        <end position="363"/>
    </location>
</feature>
<dbReference type="SMART" id="SM00283">
    <property type="entry name" value="MA"/>
    <property type="match status" value="1"/>
</dbReference>
<name>F2J316_POLGS</name>
<dbReference type="KEGG" id="pgv:SL003B_0451"/>
<evidence type="ECO:0000259" key="9">
    <source>
        <dbReference type="PROSITE" id="PS50192"/>
    </source>
</evidence>
<evidence type="ECO:0000259" key="8">
    <source>
        <dbReference type="PROSITE" id="PS50111"/>
    </source>
</evidence>
<dbReference type="Pfam" id="PF00015">
    <property type="entry name" value="MCPsignal"/>
    <property type="match status" value="1"/>
</dbReference>
<dbReference type="PANTHER" id="PTHR32089">
    <property type="entry name" value="METHYL-ACCEPTING CHEMOTAXIS PROTEIN MCPB"/>
    <property type="match status" value="1"/>
</dbReference>
<keyword evidence="7" id="KW-1133">Transmembrane helix</keyword>
<feature type="domain" description="Methyl-accepting transducer" evidence="8">
    <location>
        <begin position="403"/>
        <end position="625"/>
    </location>
</feature>
<keyword evidence="7" id="KW-0472">Membrane</keyword>
<reference evidence="11 12" key="1">
    <citation type="journal article" date="2011" name="J. Bacteriol.">
        <title>Complete genome sequence of Polymorphum gilvum SL003B-26A1T, a crude oil-degrading bacterium from oil-polluted saline soil.</title>
        <authorList>
            <person name="Li S.G."/>
            <person name="Tang Y.Q."/>
            <person name="Nie Y."/>
            <person name="Cai M."/>
            <person name="Wu X.L."/>
        </authorList>
    </citation>
    <scope>NUCLEOTIDE SEQUENCE [LARGE SCALE GENOMIC DNA]</scope>
    <source>
        <strain evidence="12">LMG 25793 / CGMCC 1.9160 / SL003B-26A1</strain>
    </source>
</reference>
<feature type="coiled-coil region" evidence="6">
    <location>
        <begin position="372"/>
        <end position="420"/>
    </location>
</feature>
<dbReference type="InterPro" id="IPR003660">
    <property type="entry name" value="HAMP_dom"/>
</dbReference>
<dbReference type="InterPro" id="IPR000727">
    <property type="entry name" value="T_SNARE_dom"/>
</dbReference>
<evidence type="ECO:0000256" key="3">
    <source>
        <dbReference type="ARBA" id="ARBA00023224"/>
    </source>
</evidence>
<evidence type="ECO:0000256" key="1">
    <source>
        <dbReference type="ARBA" id="ARBA00004429"/>
    </source>
</evidence>
<organism evidence="11 12">
    <name type="scientific">Polymorphum gilvum (strain LMG 25793 / CGMCC 1.9160 / SL003B-26A1)</name>
    <dbReference type="NCBI Taxonomy" id="991905"/>
    <lineage>
        <taxon>Bacteria</taxon>
        <taxon>Pseudomonadati</taxon>
        <taxon>Pseudomonadota</taxon>
        <taxon>Alphaproteobacteria</taxon>
        <taxon>Rhodobacterales</taxon>
        <taxon>Paracoccaceae</taxon>
        <taxon>Polymorphum</taxon>
    </lineage>
</organism>
<feature type="transmembrane region" description="Helical" evidence="7">
    <location>
        <begin position="285"/>
        <end position="308"/>
    </location>
</feature>
<gene>
    <name evidence="11" type="ordered locus">SL003B_0451</name>
</gene>
<evidence type="ECO:0000259" key="10">
    <source>
        <dbReference type="PROSITE" id="PS50885"/>
    </source>
</evidence>